<proteinExistence type="predicted"/>
<dbReference type="OMA" id="SHWNKRI"/>
<dbReference type="EnsemblProtists" id="PYU1_T001012">
    <property type="protein sequence ID" value="PYU1_T001012"/>
    <property type="gene ID" value="PYU1_G001012"/>
</dbReference>
<dbReference type="STRING" id="431595.K3W7S1"/>
<dbReference type="Proteomes" id="UP000019132">
    <property type="component" value="Unassembled WGS sequence"/>
</dbReference>
<reference evidence="3" key="1">
    <citation type="journal article" date="2010" name="Genome Biol.">
        <title>Genome sequence of the necrotrophic plant pathogen Pythium ultimum reveals original pathogenicity mechanisms and effector repertoire.</title>
        <authorList>
            <person name="Levesque C.A."/>
            <person name="Brouwer H."/>
            <person name="Cano L."/>
            <person name="Hamilton J.P."/>
            <person name="Holt C."/>
            <person name="Huitema E."/>
            <person name="Raffaele S."/>
            <person name="Robideau G.P."/>
            <person name="Thines M."/>
            <person name="Win J."/>
            <person name="Zerillo M.M."/>
            <person name="Beakes G.W."/>
            <person name="Boore J.L."/>
            <person name="Busam D."/>
            <person name="Dumas B."/>
            <person name="Ferriera S."/>
            <person name="Fuerstenberg S.I."/>
            <person name="Gachon C.M."/>
            <person name="Gaulin E."/>
            <person name="Govers F."/>
            <person name="Grenville-Briggs L."/>
            <person name="Horner N."/>
            <person name="Hostetler J."/>
            <person name="Jiang R.H."/>
            <person name="Johnson J."/>
            <person name="Krajaejun T."/>
            <person name="Lin H."/>
            <person name="Meijer H.J."/>
            <person name="Moore B."/>
            <person name="Morris P."/>
            <person name="Phuntmart V."/>
            <person name="Puiu D."/>
            <person name="Shetty J."/>
            <person name="Stajich J.E."/>
            <person name="Tripathy S."/>
            <person name="Wawra S."/>
            <person name="van West P."/>
            <person name="Whitty B.R."/>
            <person name="Coutinho P.M."/>
            <person name="Henrissat B."/>
            <person name="Martin F."/>
            <person name="Thomas P.D."/>
            <person name="Tyler B.M."/>
            <person name="De Vries R.P."/>
            <person name="Kamoun S."/>
            <person name="Yandell M."/>
            <person name="Tisserat N."/>
            <person name="Buell C.R."/>
        </authorList>
    </citation>
    <scope>NUCLEOTIDE SEQUENCE</scope>
    <source>
        <strain evidence="3">DAOM:BR144</strain>
    </source>
</reference>
<feature type="region of interest" description="Disordered" evidence="1">
    <location>
        <begin position="76"/>
        <end position="129"/>
    </location>
</feature>
<evidence type="ECO:0000256" key="1">
    <source>
        <dbReference type="SAM" id="MobiDB-lite"/>
    </source>
</evidence>
<feature type="compositionally biased region" description="Low complexity" evidence="1">
    <location>
        <begin position="1"/>
        <end position="18"/>
    </location>
</feature>
<dbReference type="Pfam" id="PF01603">
    <property type="entry name" value="B56"/>
    <property type="match status" value="1"/>
</dbReference>
<dbReference type="HOGENOM" id="CLU_513389_0_0_1"/>
<reference evidence="2" key="3">
    <citation type="submission" date="2015-02" db="UniProtKB">
        <authorList>
            <consortium name="EnsemblProtists"/>
        </authorList>
    </citation>
    <scope>IDENTIFICATION</scope>
    <source>
        <strain evidence="2">DAOM BR144</strain>
    </source>
</reference>
<feature type="compositionally biased region" description="Basic residues" evidence="1">
    <location>
        <begin position="202"/>
        <end position="213"/>
    </location>
</feature>
<dbReference type="GO" id="GO:0000159">
    <property type="term" value="C:protein phosphatase type 2A complex"/>
    <property type="evidence" value="ECO:0007669"/>
    <property type="project" value="InterPro"/>
</dbReference>
<feature type="region of interest" description="Disordered" evidence="1">
    <location>
        <begin position="189"/>
        <end position="221"/>
    </location>
</feature>
<dbReference type="InterPro" id="IPR011989">
    <property type="entry name" value="ARM-like"/>
</dbReference>
<dbReference type="InterPro" id="IPR002554">
    <property type="entry name" value="PP2A_B56"/>
</dbReference>
<dbReference type="PANTHER" id="PTHR10257:SF3">
    <property type="entry name" value="SERINE_THREONINE-PROTEIN PHOSPHATASE 2A 56 KDA REGULATORY SUBUNIT GAMMA ISOFORM"/>
    <property type="match status" value="1"/>
</dbReference>
<accession>K3W7S1</accession>
<dbReference type="InParanoid" id="K3W7S1"/>
<protein>
    <submittedName>
        <fullName evidence="2">Uncharacterized protein</fullName>
    </submittedName>
</protein>
<organism evidence="2 3">
    <name type="scientific">Globisporangium ultimum (strain ATCC 200006 / CBS 805.95 / DAOM BR144)</name>
    <name type="common">Pythium ultimum</name>
    <dbReference type="NCBI Taxonomy" id="431595"/>
    <lineage>
        <taxon>Eukaryota</taxon>
        <taxon>Sar</taxon>
        <taxon>Stramenopiles</taxon>
        <taxon>Oomycota</taxon>
        <taxon>Peronosporomycetes</taxon>
        <taxon>Pythiales</taxon>
        <taxon>Pythiaceae</taxon>
        <taxon>Globisporangium</taxon>
    </lineage>
</organism>
<dbReference type="EMBL" id="GL376620">
    <property type="status" value="NOT_ANNOTATED_CDS"/>
    <property type="molecule type" value="Genomic_DNA"/>
</dbReference>
<dbReference type="PANTHER" id="PTHR10257">
    <property type="entry name" value="SERINE/THREONINE PROTEIN PHOSPHATASE 2A PP2A REGULATORY SUBUNIT B"/>
    <property type="match status" value="1"/>
</dbReference>
<dbReference type="SUPFAM" id="SSF48371">
    <property type="entry name" value="ARM repeat"/>
    <property type="match status" value="1"/>
</dbReference>
<name>K3W7S1_GLOUD</name>
<feature type="compositionally biased region" description="Polar residues" evidence="1">
    <location>
        <begin position="103"/>
        <end position="119"/>
    </location>
</feature>
<dbReference type="Gene3D" id="1.25.10.10">
    <property type="entry name" value="Leucine-rich Repeat Variant"/>
    <property type="match status" value="1"/>
</dbReference>
<dbReference type="AlphaFoldDB" id="K3W7S1"/>
<reference evidence="3" key="2">
    <citation type="submission" date="2010-04" db="EMBL/GenBank/DDBJ databases">
        <authorList>
            <person name="Buell R."/>
            <person name="Hamilton J."/>
            <person name="Hostetler J."/>
        </authorList>
    </citation>
    <scope>NUCLEOTIDE SEQUENCE [LARGE SCALE GENOMIC DNA]</scope>
    <source>
        <strain evidence="3">DAOM:BR144</strain>
    </source>
</reference>
<keyword evidence="3" id="KW-1185">Reference proteome</keyword>
<sequence length="622" mass="69939">MSPTTAASAFAAHPPSFEANDDLDWKLQRKLKHQRDLGKRSVAPKPKFKQHSHHHHGNHHHSAIPLQELRKEWLASKEDGGGGGARSIPGRRREKATAPLSKSVPQTAAVSSWPPTSGVSRDEDFDENLDPNAWDVAAANAAPLSRSAPKESVLSRSQSSSKRDARSPMTLFDIASFYNESGNLLSHDNFEELGSSPDVLKRKPKRRVGRRKNEKTTKRDDVSHATLNKEEIVLELMGYLLPHLDVGKELNLLFLTNGKHQQQQHGGDVFHFEEDEESVGRKQPKPKNADLELDVLKFQKVLTKLVFEESTVDLPVEILQQQHLAADELAEVLFTEQWIAKSVLEIVKLDVVAQFDRFAVLLAVFGTMRHRRSAILEIIASACLAIYHHQGIDSLSGQFAAVEYVSMKGVIAFLAGVLSAMERDFMDSVEMDEETVHAMCEQISHSVKLLLRSSPGKARRQDENNQLEKYNEDSDSVEATTYGALGEVLYSLATFSPVHGEDFLRWMLQRWPTRNVSLQLFFVRFTGGLLAQFMLCGLCFPADVVWKAFSRIETCINSPHFLLAKEACSLCGNLPLMDMYLSRNQALREKLASALHENARAHWNERIRELSDEHFDVLLDFA</sequence>
<dbReference type="VEuPathDB" id="FungiDB:PYU1_G001012"/>
<evidence type="ECO:0000313" key="3">
    <source>
        <dbReference type="Proteomes" id="UP000019132"/>
    </source>
</evidence>
<feature type="region of interest" description="Disordered" evidence="1">
    <location>
        <begin position="1"/>
        <end position="64"/>
    </location>
</feature>
<dbReference type="GO" id="GO:0007165">
    <property type="term" value="P:signal transduction"/>
    <property type="evidence" value="ECO:0007669"/>
    <property type="project" value="InterPro"/>
</dbReference>
<feature type="compositionally biased region" description="Basic residues" evidence="1">
    <location>
        <begin position="46"/>
        <end position="62"/>
    </location>
</feature>
<feature type="region of interest" description="Disordered" evidence="1">
    <location>
        <begin position="141"/>
        <end position="166"/>
    </location>
</feature>
<dbReference type="eggNOG" id="ENOG502QTB4">
    <property type="taxonomic scope" value="Eukaryota"/>
</dbReference>
<dbReference type="InterPro" id="IPR016024">
    <property type="entry name" value="ARM-type_fold"/>
</dbReference>
<dbReference type="GO" id="GO:0019888">
    <property type="term" value="F:protein phosphatase regulator activity"/>
    <property type="evidence" value="ECO:0007669"/>
    <property type="project" value="InterPro"/>
</dbReference>
<evidence type="ECO:0000313" key="2">
    <source>
        <dbReference type="EnsemblProtists" id="PYU1_T001012"/>
    </source>
</evidence>